<dbReference type="KEGG" id="mno:Mnod_4496"/>
<evidence type="ECO:0000313" key="3">
    <source>
        <dbReference type="Proteomes" id="UP000008207"/>
    </source>
</evidence>
<gene>
    <name evidence="2" type="ordered locus">Mnod_4496</name>
</gene>
<dbReference type="HOGENOM" id="CLU_125934_0_0_5"/>
<dbReference type="OrthoDB" id="8020568at2"/>
<dbReference type="RefSeq" id="WP_015931002.1">
    <property type="nucleotide sequence ID" value="NC_011894.1"/>
</dbReference>
<feature type="compositionally biased region" description="Low complexity" evidence="1">
    <location>
        <begin position="40"/>
        <end position="49"/>
    </location>
</feature>
<proteinExistence type="predicted"/>
<protein>
    <recommendedName>
        <fullName evidence="4">Helix-hairpin-helix motif protein</fullName>
    </recommendedName>
</protein>
<dbReference type="eggNOG" id="COG1555">
    <property type="taxonomic scope" value="Bacteria"/>
</dbReference>
<name>B8ICX2_METNO</name>
<dbReference type="AlphaFoldDB" id="B8ICX2"/>
<reference evidence="2 3" key="1">
    <citation type="submission" date="2009-01" db="EMBL/GenBank/DDBJ databases">
        <title>Complete sequence of chromosome of Methylobacterium nodulans ORS 2060.</title>
        <authorList>
            <consortium name="US DOE Joint Genome Institute"/>
            <person name="Lucas S."/>
            <person name="Copeland A."/>
            <person name="Lapidus A."/>
            <person name="Glavina del Rio T."/>
            <person name="Dalin E."/>
            <person name="Tice H."/>
            <person name="Bruce D."/>
            <person name="Goodwin L."/>
            <person name="Pitluck S."/>
            <person name="Sims D."/>
            <person name="Brettin T."/>
            <person name="Detter J.C."/>
            <person name="Han C."/>
            <person name="Larimer F."/>
            <person name="Land M."/>
            <person name="Hauser L."/>
            <person name="Kyrpides N."/>
            <person name="Ivanova N."/>
            <person name="Marx C.J."/>
            <person name="Richardson P."/>
        </authorList>
    </citation>
    <scope>NUCLEOTIDE SEQUENCE [LARGE SCALE GENOMIC DNA]</scope>
    <source>
        <strain evidence="3">LMG 21967 / CNCM I-2342 / ORS 2060</strain>
    </source>
</reference>
<evidence type="ECO:0000256" key="1">
    <source>
        <dbReference type="SAM" id="MobiDB-lite"/>
    </source>
</evidence>
<sequence>MLTGSAITRAFVIVVLAAGLAGIWQSLTGRLAASDPLSQPPRVVASAAAPSPPAVPQPTASPGDDPDPVRLVYPGPDGGEARSRPPVPDPVAPVTEARADPAPPASPPVFPPPVAAAEPEPMPDAGPPPEEPSQAAAPAASGIDLNTATLAELNGLRGGGLIGKAIIARRPYGSPQELVSKRVLSRAAFERIKDQVTVR</sequence>
<feature type="compositionally biased region" description="Pro residues" evidence="1">
    <location>
        <begin position="101"/>
        <end position="131"/>
    </location>
</feature>
<organism evidence="2 3">
    <name type="scientific">Methylobacterium nodulans (strain LMG 21967 / CNCM I-2342 / ORS 2060)</name>
    <dbReference type="NCBI Taxonomy" id="460265"/>
    <lineage>
        <taxon>Bacteria</taxon>
        <taxon>Pseudomonadati</taxon>
        <taxon>Pseudomonadota</taxon>
        <taxon>Alphaproteobacteria</taxon>
        <taxon>Hyphomicrobiales</taxon>
        <taxon>Methylobacteriaceae</taxon>
        <taxon>Methylobacterium</taxon>
    </lineage>
</organism>
<dbReference type="Pfam" id="PF12836">
    <property type="entry name" value="HHH_3"/>
    <property type="match status" value="1"/>
</dbReference>
<feature type="compositionally biased region" description="Low complexity" evidence="1">
    <location>
        <begin position="132"/>
        <end position="141"/>
    </location>
</feature>
<feature type="region of interest" description="Disordered" evidence="1">
    <location>
        <begin position="36"/>
        <end position="141"/>
    </location>
</feature>
<keyword evidence="3" id="KW-1185">Reference proteome</keyword>
<dbReference type="Gene3D" id="1.10.150.320">
    <property type="entry name" value="Photosystem II 12 kDa extrinsic protein"/>
    <property type="match status" value="1"/>
</dbReference>
<dbReference type="STRING" id="460265.Mnod_4496"/>
<evidence type="ECO:0008006" key="4">
    <source>
        <dbReference type="Google" id="ProtNLM"/>
    </source>
</evidence>
<dbReference type="Proteomes" id="UP000008207">
    <property type="component" value="Chromosome"/>
</dbReference>
<dbReference type="EMBL" id="CP001349">
    <property type="protein sequence ID" value="ACL59364.1"/>
    <property type="molecule type" value="Genomic_DNA"/>
</dbReference>
<dbReference type="SUPFAM" id="SSF81585">
    <property type="entry name" value="PsbU/PolX domain-like"/>
    <property type="match status" value="1"/>
</dbReference>
<accession>B8ICX2</accession>
<evidence type="ECO:0000313" key="2">
    <source>
        <dbReference type="EMBL" id="ACL59364.1"/>
    </source>
</evidence>